<reference evidence="4 5" key="1">
    <citation type="submission" date="2018-06" db="EMBL/GenBank/DDBJ databases">
        <title>Streptacidiphilus pinicola sp. nov., isolated from pine grove soil.</title>
        <authorList>
            <person name="Roh S.G."/>
            <person name="Park S."/>
            <person name="Kim M.-K."/>
            <person name="Yun B.-R."/>
            <person name="Park J."/>
            <person name="Kim M.J."/>
            <person name="Kim Y.S."/>
            <person name="Kim S.B."/>
        </authorList>
    </citation>
    <scope>NUCLEOTIDE SEQUENCE [LARGE SCALE GENOMIC DNA]</scope>
    <source>
        <strain evidence="4 5">MMS16-CNU450</strain>
    </source>
</reference>
<dbReference type="Gene3D" id="3.90.550.10">
    <property type="entry name" value="Spore Coat Polysaccharide Biosynthesis Protein SpsA, Chain A"/>
    <property type="match status" value="1"/>
</dbReference>
<evidence type="ECO:0000313" key="4">
    <source>
        <dbReference type="EMBL" id="RAG81380.1"/>
    </source>
</evidence>
<feature type="non-terminal residue" evidence="4">
    <location>
        <position position="1"/>
    </location>
</feature>
<dbReference type="OrthoDB" id="2676521at2"/>
<dbReference type="PANTHER" id="PTHR22916">
    <property type="entry name" value="GLYCOSYLTRANSFERASE"/>
    <property type="match status" value="1"/>
</dbReference>
<dbReference type="InterPro" id="IPR001173">
    <property type="entry name" value="Glyco_trans_2-like"/>
</dbReference>
<dbReference type="AlphaFoldDB" id="A0A2X0K216"/>
<feature type="region of interest" description="Disordered" evidence="1">
    <location>
        <begin position="1"/>
        <end position="47"/>
    </location>
</feature>
<feature type="domain" description="TarS/TarP linker" evidence="3">
    <location>
        <begin position="308"/>
        <end position="387"/>
    </location>
</feature>
<dbReference type="InterPro" id="IPR029044">
    <property type="entry name" value="Nucleotide-diphossugar_trans"/>
</dbReference>
<protein>
    <submittedName>
        <fullName evidence="4">Uncharacterized protein</fullName>
    </submittedName>
</protein>
<evidence type="ECO:0000313" key="5">
    <source>
        <dbReference type="Proteomes" id="UP000248889"/>
    </source>
</evidence>
<gene>
    <name evidence="4" type="ORF">DN069_32905</name>
</gene>
<sequence>PRPSTAAEAAEAPHEAATARPSAEAVPMTPVKPAQVPATAGHGAGAGGAARVAGAQAEAAVPAQSGPARAAQPDVTVIVAVYNTMPYLTTCLESLLAQTLGTARMQIVTVDDGSTDGSGAVLDAFAAEHPGLVDVVHQANSGGPAAPSNRALDLARGRFVFFLGADDHLGPEALERLVAAADAHGTDVVAGRMVGLNGRWVPKAAFERQRHDATLGNSALAWALSNTKLFRRSLIERLALRYDEDLPVLSDQPFTLAALFAAGRASILNDYDYYYAVRRYNADNITYRGGPEPRLLGTERIMALTGRLAESPEVRDRVHRRHLEGELADILGPALLELDREAQERITARVGALVREHATDELLLKVPTAARIRLLLARAGEVDALLEALRFEQRHPRLPLLIRGERALLDHPALGDARLGLDERFFATDASLTRLDGLTAALALDARRRPCLTVTAHSPLPGYGGPVARLWAETFRPSGASAVGEQFIAHPALVSYAPAPDGGTTVTARVPLGLLLRQTHLGAASGPWSLRLRLHGRAATGSRTHELGPVGCDAPVKLRAWRGPHLFRVSATVGAEGELQLSVAALSLVRSLKRRLRPTPRAAQEGKT</sequence>
<dbReference type="Pfam" id="PF22181">
    <property type="entry name" value="TarS_linker"/>
    <property type="match status" value="1"/>
</dbReference>
<name>A0A2X0K216_9ACTN</name>
<feature type="compositionally biased region" description="Low complexity" evidence="1">
    <location>
        <begin position="1"/>
        <end position="19"/>
    </location>
</feature>
<evidence type="ECO:0000259" key="3">
    <source>
        <dbReference type="Pfam" id="PF22181"/>
    </source>
</evidence>
<dbReference type="Proteomes" id="UP000248889">
    <property type="component" value="Unassembled WGS sequence"/>
</dbReference>
<evidence type="ECO:0000259" key="2">
    <source>
        <dbReference type="Pfam" id="PF00535"/>
    </source>
</evidence>
<feature type="domain" description="Glycosyltransferase 2-like" evidence="2">
    <location>
        <begin position="76"/>
        <end position="204"/>
    </location>
</feature>
<dbReference type="GO" id="GO:0016758">
    <property type="term" value="F:hexosyltransferase activity"/>
    <property type="evidence" value="ECO:0007669"/>
    <property type="project" value="UniProtKB-ARBA"/>
</dbReference>
<dbReference type="PANTHER" id="PTHR22916:SF3">
    <property type="entry name" value="UDP-GLCNAC:BETAGAL BETA-1,3-N-ACETYLGLUCOSAMINYLTRANSFERASE-LIKE PROTEIN 1"/>
    <property type="match status" value="1"/>
</dbReference>
<keyword evidence="5" id="KW-1185">Reference proteome</keyword>
<comment type="caution">
    <text evidence="4">The sequence shown here is derived from an EMBL/GenBank/DDBJ whole genome shotgun (WGS) entry which is preliminary data.</text>
</comment>
<evidence type="ECO:0000256" key="1">
    <source>
        <dbReference type="SAM" id="MobiDB-lite"/>
    </source>
</evidence>
<organism evidence="4 5">
    <name type="scientific">Streptacidiphilus pinicola</name>
    <dbReference type="NCBI Taxonomy" id="2219663"/>
    <lineage>
        <taxon>Bacteria</taxon>
        <taxon>Bacillati</taxon>
        <taxon>Actinomycetota</taxon>
        <taxon>Actinomycetes</taxon>
        <taxon>Kitasatosporales</taxon>
        <taxon>Streptomycetaceae</taxon>
        <taxon>Streptacidiphilus</taxon>
    </lineage>
</organism>
<accession>A0A2X0K216</accession>
<dbReference type="InterPro" id="IPR054028">
    <property type="entry name" value="TarS/TarP_linker"/>
</dbReference>
<dbReference type="Pfam" id="PF00535">
    <property type="entry name" value="Glycos_transf_2"/>
    <property type="match status" value="1"/>
</dbReference>
<dbReference type="CDD" id="cd00761">
    <property type="entry name" value="Glyco_tranf_GTA_type"/>
    <property type="match status" value="1"/>
</dbReference>
<proteinExistence type="predicted"/>
<dbReference type="RefSeq" id="WP_111506910.1">
    <property type="nucleotide sequence ID" value="NZ_QKYN01000161.1"/>
</dbReference>
<dbReference type="EMBL" id="QKYN01000161">
    <property type="protein sequence ID" value="RAG81380.1"/>
    <property type="molecule type" value="Genomic_DNA"/>
</dbReference>
<dbReference type="SUPFAM" id="SSF53448">
    <property type="entry name" value="Nucleotide-diphospho-sugar transferases"/>
    <property type="match status" value="1"/>
</dbReference>